<dbReference type="SUPFAM" id="SSF75420">
    <property type="entry name" value="YhbC-like, N-terminal domain"/>
    <property type="match status" value="1"/>
</dbReference>
<dbReference type="PANTHER" id="PTHR33867:SF1">
    <property type="entry name" value="RIBOSOME MATURATION FACTOR RIMP"/>
    <property type="match status" value="1"/>
</dbReference>
<dbReference type="GO" id="GO:0005829">
    <property type="term" value="C:cytosol"/>
    <property type="evidence" value="ECO:0007669"/>
    <property type="project" value="TreeGrafter"/>
</dbReference>
<protein>
    <recommendedName>
        <fullName evidence="3">Ribosome maturation factor RimP</fullName>
    </recommendedName>
</protein>
<evidence type="ECO:0000259" key="4">
    <source>
        <dbReference type="Pfam" id="PF02576"/>
    </source>
</evidence>
<evidence type="ECO:0000256" key="1">
    <source>
        <dbReference type="ARBA" id="ARBA00022490"/>
    </source>
</evidence>
<feature type="domain" description="Ribosome maturation factor RimP C-terminal" evidence="5">
    <location>
        <begin position="93"/>
        <end position="170"/>
    </location>
</feature>
<name>A0A5C4S7F2_CHLTI</name>
<evidence type="ECO:0000259" key="5">
    <source>
        <dbReference type="Pfam" id="PF17384"/>
    </source>
</evidence>
<dbReference type="PANTHER" id="PTHR33867">
    <property type="entry name" value="RIBOSOME MATURATION FACTOR RIMP"/>
    <property type="match status" value="1"/>
</dbReference>
<keyword evidence="7" id="KW-1185">Reference proteome</keyword>
<proteinExistence type="inferred from homology"/>
<dbReference type="Proteomes" id="UP000308271">
    <property type="component" value="Unassembled WGS sequence"/>
</dbReference>
<dbReference type="GO" id="GO:0006412">
    <property type="term" value="P:translation"/>
    <property type="evidence" value="ECO:0007669"/>
    <property type="project" value="TreeGrafter"/>
</dbReference>
<dbReference type="GO" id="GO:0000028">
    <property type="term" value="P:ribosomal small subunit assembly"/>
    <property type="evidence" value="ECO:0007669"/>
    <property type="project" value="TreeGrafter"/>
</dbReference>
<keyword evidence="2 3" id="KW-0690">Ribosome biogenesis</keyword>
<feature type="domain" description="Ribosome maturation factor RimP N-terminal" evidence="4">
    <location>
        <begin position="14"/>
        <end position="88"/>
    </location>
</feature>
<dbReference type="Pfam" id="PF17384">
    <property type="entry name" value="DUF150_C"/>
    <property type="match status" value="1"/>
</dbReference>
<dbReference type="Gene3D" id="3.30.300.70">
    <property type="entry name" value="RimP-like superfamily, N-terminal"/>
    <property type="match status" value="1"/>
</dbReference>
<keyword evidence="1 3" id="KW-0963">Cytoplasm</keyword>
<dbReference type="OrthoDB" id="9789702at2"/>
<dbReference type="EMBL" id="VDCH01000009">
    <property type="protein sequence ID" value="TNJ39087.1"/>
    <property type="molecule type" value="Genomic_DNA"/>
</dbReference>
<comment type="similarity">
    <text evidence="3">Belongs to the RimP family.</text>
</comment>
<accession>A0A5C4S7F2</accession>
<reference evidence="6 7" key="1">
    <citation type="submission" date="2019-05" db="EMBL/GenBank/DDBJ databases">
        <title>Draft Whole-Genome sequence of the green sulfur bacterium Chlorobaculum thiosulfatiphilum DSM 249.</title>
        <authorList>
            <person name="Meyer T.E."/>
            <person name="Kyndt J.A."/>
        </authorList>
    </citation>
    <scope>NUCLEOTIDE SEQUENCE [LARGE SCALE GENOMIC DNA]</scope>
    <source>
        <strain evidence="6 7">DSM 249</strain>
    </source>
</reference>
<dbReference type="AlphaFoldDB" id="A0A5C4S7F2"/>
<comment type="caution">
    <text evidence="6">The sequence shown here is derived from an EMBL/GenBank/DDBJ whole genome shotgun (WGS) entry which is preliminary data.</text>
</comment>
<dbReference type="HAMAP" id="MF_01077">
    <property type="entry name" value="RimP"/>
    <property type="match status" value="1"/>
</dbReference>
<dbReference type="InterPro" id="IPR003728">
    <property type="entry name" value="Ribosome_maturation_RimP"/>
</dbReference>
<dbReference type="Pfam" id="PF02576">
    <property type="entry name" value="RimP_N"/>
    <property type="match status" value="1"/>
</dbReference>
<evidence type="ECO:0000313" key="6">
    <source>
        <dbReference type="EMBL" id="TNJ39087.1"/>
    </source>
</evidence>
<evidence type="ECO:0000313" key="7">
    <source>
        <dbReference type="Proteomes" id="UP000308271"/>
    </source>
</evidence>
<dbReference type="InterPro" id="IPR028989">
    <property type="entry name" value="RimP_N"/>
</dbReference>
<comment type="function">
    <text evidence="3">Required for maturation of 30S ribosomal subunits.</text>
</comment>
<comment type="subcellular location">
    <subcellularLocation>
        <location evidence="3">Cytoplasm</location>
    </subcellularLocation>
</comment>
<sequence length="173" mass="18547">MMDELIHKAIGESIADLAAATGDEMYVVEAAIRAGGRKIELTVDTDKGVSIGQCAKLSRAIRARLEACQDNIMLAEGDFDLMVSSPGIGEPVKVQRQYLRHLGRLIRVNYLDGEAQPKEITGRLLEAAVGAGEEAPSITIEAVREGRKKRTAGEPPVTIRLSDVVKAVVQAGL</sequence>
<evidence type="ECO:0000256" key="3">
    <source>
        <dbReference type="HAMAP-Rule" id="MF_01077"/>
    </source>
</evidence>
<gene>
    <name evidence="3" type="primary">rimP</name>
    <name evidence="6" type="ORF">FGF66_05805</name>
</gene>
<dbReference type="InterPro" id="IPR028998">
    <property type="entry name" value="RimP_C"/>
</dbReference>
<dbReference type="InterPro" id="IPR035956">
    <property type="entry name" value="RimP_N_sf"/>
</dbReference>
<evidence type="ECO:0000256" key="2">
    <source>
        <dbReference type="ARBA" id="ARBA00022517"/>
    </source>
</evidence>
<organism evidence="6 7">
    <name type="scientific">Chlorobaculum thiosulfatiphilum</name>
    <name type="common">Chlorobium limicola f.sp. thiosulfatophilum</name>
    <dbReference type="NCBI Taxonomy" id="115852"/>
    <lineage>
        <taxon>Bacteria</taxon>
        <taxon>Pseudomonadati</taxon>
        <taxon>Chlorobiota</taxon>
        <taxon>Chlorobiia</taxon>
        <taxon>Chlorobiales</taxon>
        <taxon>Chlorobiaceae</taxon>
        <taxon>Chlorobaculum</taxon>
    </lineage>
</organism>